<dbReference type="EMBL" id="AQHN01000012">
    <property type="protein sequence ID" value="ENN88845.1"/>
    <property type="molecule type" value="Genomic_DNA"/>
</dbReference>
<gene>
    <name evidence="1" type="ORF">RHSP_37575</name>
</gene>
<protein>
    <submittedName>
        <fullName evidence="1">Uncharacterized protein</fullName>
    </submittedName>
</protein>
<evidence type="ECO:0000313" key="1">
    <source>
        <dbReference type="EMBL" id="ENN88845.1"/>
    </source>
</evidence>
<keyword evidence="2" id="KW-1185">Reference proteome</keyword>
<reference evidence="1 2" key="1">
    <citation type="journal article" date="2012" name="BMC Genomics">
        <title>Genomic basis of broad host range and environmental adaptability of Rhizobium tropici CIAT 899 and Rhizobium sp. PRF 81 which are used in inoculants for common bean (Phaseolus vulgaris L.).</title>
        <authorList>
            <person name="Ormeno-Orrillo E."/>
            <person name="Menna P."/>
            <person name="Almeida L.G."/>
            <person name="Ollero F.J."/>
            <person name="Nicolas M.F."/>
            <person name="Pains Rodrigues E."/>
            <person name="Shigueyoshi Nakatani A."/>
            <person name="Silva Batista J.S."/>
            <person name="Oliveira Chueire L.M."/>
            <person name="Souza R.C."/>
            <person name="Ribeiro Vasconcelos A.T."/>
            <person name="Megias M."/>
            <person name="Hungria M."/>
            <person name="Martinez-Romero E."/>
        </authorList>
    </citation>
    <scope>NUCLEOTIDE SEQUENCE [LARGE SCALE GENOMIC DNA]</scope>
    <source>
        <strain evidence="1 2">PRF 81</strain>
    </source>
</reference>
<accession>N6V4N6</accession>
<dbReference type="AlphaFoldDB" id="N6V4N6"/>
<comment type="caution">
    <text evidence="1">The sequence shown here is derived from an EMBL/GenBank/DDBJ whole genome shotgun (WGS) entry which is preliminary data.</text>
</comment>
<sequence>MQKPAPVRRELFENWPCLTTCAERAERHMAIDVFVKQVAERAWAASVACLRAESAQPHEVAGFHLDPILVQAIDGLALQHVEAVLHDMSFGKGNDGARLQGDDRHMHVVTQIGRIDETGRRPTPFGAGHGCGRDIFLVEDQRLRMIQSFNGLIGLADPVEPGMAAGAVVERPFQAWRQKGIAARLENVLAGRQRQLDLAIDDEEHAFGFRILFRPIAAAARRHFHDILRKGLGKAGERAGDYPAARIVPEGQKAGDDILHDPFGNDRIGFGEDGSPRQEIALRRMAAKRGIIDFLHRLALRSQYFPGGASIYLHRTIGWP</sequence>
<proteinExistence type="predicted"/>
<name>N6V4N6_9HYPH</name>
<evidence type="ECO:0000313" key="2">
    <source>
        <dbReference type="Proteomes" id="UP000012429"/>
    </source>
</evidence>
<organism evidence="1 2">
    <name type="scientific">Rhizobium freirei PRF 81</name>
    <dbReference type="NCBI Taxonomy" id="363754"/>
    <lineage>
        <taxon>Bacteria</taxon>
        <taxon>Pseudomonadati</taxon>
        <taxon>Pseudomonadota</taxon>
        <taxon>Alphaproteobacteria</taxon>
        <taxon>Hyphomicrobiales</taxon>
        <taxon>Rhizobiaceae</taxon>
        <taxon>Rhizobium/Agrobacterium group</taxon>
        <taxon>Rhizobium</taxon>
    </lineage>
</organism>
<dbReference type="Proteomes" id="UP000012429">
    <property type="component" value="Unassembled WGS sequence"/>
</dbReference>